<comment type="caution">
    <text evidence="1">The sequence shown here is derived from an EMBL/GenBank/DDBJ whole genome shotgun (WGS) entry which is preliminary data.</text>
</comment>
<organism evidence="1 2">
    <name type="scientific">Peronosclerospora sorghi</name>
    <dbReference type="NCBI Taxonomy" id="230839"/>
    <lineage>
        <taxon>Eukaryota</taxon>
        <taxon>Sar</taxon>
        <taxon>Stramenopiles</taxon>
        <taxon>Oomycota</taxon>
        <taxon>Peronosporomycetes</taxon>
        <taxon>Peronosporales</taxon>
        <taxon>Peronosporaceae</taxon>
        <taxon>Peronosclerospora</taxon>
    </lineage>
</organism>
<protein>
    <submittedName>
        <fullName evidence="1">Uncharacterized protein</fullName>
    </submittedName>
</protein>
<evidence type="ECO:0000313" key="1">
    <source>
        <dbReference type="EMBL" id="KAI9922157.1"/>
    </source>
</evidence>
<dbReference type="Proteomes" id="UP001163321">
    <property type="component" value="Chromosome 1"/>
</dbReference>
<gene>
    <name evidence="1" type="ORF">PsorP6_001553</name>
</gene>
<sequence>MTSKIFISTAHEIDKRSEEARNLCVKIRTGTRQSEMESENAGIEHRLRSPSFFKTFLAPFGCVSVSMYQWQHVKDGLVASRTDVVDVACYYIHRRLKTLKTEAIAARLQLADFCARAGTSVPSKRLQMTGTEAAVETHTDHVDQLVGHLVVLEYFNCEKHRHTREQKKIFMIGQNKNNSYLIGCIYS</sequence>
<keyword evidence="2" id="KW-1185">Reference proteome</keyword>
<dbReference type="EMBL" id="CM047580">
    <property type="protein sequence ID" value="KAI9922157.1"/>
    <property type="molecule type" value="Genomic_DNA"/>
</dbReference>
<evidence type="ECO:0000313" key="2">
    <source>
        <dbReference type="Proteomes" id="UP001163321"/>
    </source>
</evidence>
<reference evidence="1 2" key="1">
    <citation type="journal article" date="2022" name="bioRxiv">
        <title>The genome of the oomycete Peronosclerospora sorghi, a cosmopolitan pathogen of maize and sorghum, is inflated with dispersed pseudogenes.</title>
        <authorList>
            <person name="Fletcher K."/>
            <person name="Martin F."/>
            <person name="Isakeit T."/>
            <person name="Cavanaugh K."/>
            <person name="Magill C."/>
            <person name="Michelmore R."/>
        </authorList>
    </citation>
    <scope>NUCLEOTIDE SEQUENCE [LARGE SCALE GENOMIC DNA]</scope>
    <source>
        <strain evidence="1">P6</strain>
    </source>
</reference>
<proteinExistence type="predicted"/>
<accession>A0ACC0WU79</accession>
<name>A0ACC0WU79_9STRA</name>